<evidence type="ECO:0000259" key="1">
    <source>
        <dbReference type="SMART" id="SM00966"/>
    </source>
</evidence>
<reference evidence="2 3" key="1">
    <citation type="submission" date="2019-12" db="EMBL/GenBank/DDBJ databases">
        <title>Lactobacillus hilgardii FLUB.</title>
        <authorList>
            <person name="Gustaw K."/>
        </authorList>
    </citation>
    <scope>NUCLEOTIDE SEQUENCE [LARGE SCALE GENOMIC DNA]</scope>
    <source>
        <strain evidence="2 3">FLUB</strain>
    </source>
</reference>
<dbReference type="EMBL" id="CP047121">
    <property type="protein sequence ID" value="QHB51350.1"/>
    <property type="molecule type" value="Genomic_DNA"/>
</dbReference>
<protein>
    <submittedName>
        <fullName evidence="2">AbrB family transcriptional regulator</fullName>
    </submittedName>
</protein>
<accession>A0A6P1E5G7</accession>
<dbReference type="GeneID" id="69057420"/>
<sequence>MNTTSIKAKLTSKNQVTIPKTIREILNISSHDTIDFEVLPNKEVRIKNAKPTLWETLHEQEKIYGNVSTDEIDWGKDVESEDFD</sequence>
<evidence type="ECO:0000313" key="3">
    <source>
        <dbReference type="Proteomes" id="UP000465035"/>
    </source>
</evidence>
<dbReference type="SMART" id="SM00966">
    <property type="entry name" value="SpoVT_AbrB"/>
    <property type="match status" value="1"/>
</dbReference>
<dbReference type="InterPro" id="IPR007159">
    <property type="entry name" value="SpoVT-AbrB_dom"/>
</dbReference>
<dbReference type="Proteomes" id="UP000465035">
    <property type="component" value="Chromosome"/>
</dbReference>
<organism evidence="2 3">
    <name type="scientific">Lentilactobacillus hilgardii</name>
    <name type="common">Lactobacillus hilgardii</name>
    <dbReference type="NCBI Taxonomy" id="1588"/>
    <lineage>
        <taxon>Bacteria</taxon>
        <taxon>Bacillati</taxon>
        <taxon>Bacillota</taxon>
        <taxon>Bacilli</taxon>
        <taxon>Lactobacillales</taxon>
        <taxon>Lactobacillaceae</taxon>
        <taxon>Lentilactobacillus</taxon>
    </lineage>
</organism>
<feature type="domain" description="SpoVT-AbrB" evidence="1">
    <location>
        <begin position="8"/>
        <end position="54"/>
    </location>
</feature>
<dbReference type="RefSeq" id="WP_003552309.1">
    <property type="nucleotide sequence ID" value="NZ_CABKOL010000106.1"/>
</dbReference>
<dbReference type="SMR" id="A0A6P1E5G7"/>
<dbReference type="NCBIfam" id="TIGR01439">
    <property type="entry name" value="lp_hng_hel_AbrB"/>
    <property type="match status" value="1"/>
</dbReference>
<gene>
    <name evidence="2" type="ORF">GQR93_03500</name>
</gene>
<name>A0A6P1E5G7_LENHI</name>
<dbReference type="Pfam" id="PF04014">
    <property type="entry name" value="MazE_antitoxin"/>
    <property type="match status" value="1"/>
</dbReference>
<proteinExistence type="predicted"/>
<dbReference type="GO" id="GO:0003677">
    <property type="term" value="F:DNA binding"/>
    <property type="evidence" value="ECO:0007669"/>
    <property type="project" value="InterPro"/>
</dbReference>
<dbReference type="InterPro" id="IPR037914">
    <property type="entry name" value="SpoVT-AbrB_sf"/>
</dbReference>
<dbReference type="SUPFAM" id="SSF89447">
    <property type="entry name" value="AbrB/MazE/MraZ-like"/>
    <property type="match status" value="1"/>
</dbReference>
<dbReference type="AlphaFoldDB" id="A0A6P1E5G7"/>
<dbReference type="Gene3D" id="2.10.260.10">
    <property type="match status" value="1"/>
</dbReference>
<evidence type="ECO:0000313" key="2">
    <source>
        <dbReference type="EMBL" id="QHB51350.1"/>
    </source>
</evidence>